<evidence type="ECO:0000313" key="3">
    <source>
        <dbReference type="Proteomes" id="UP000271162"/>
    </source>
</evidence>
<organism evidence="4">
    <name type="scientific">Nippostrongylus brasiliensis</name>
    <name type="common">Rat hookworm</name>
    <dbReference type="NCBI Taxonomy" id="27835"/>
    <lineage>
        <taxon>Eukaryota</taxon>
        <taxon>Metazoa</taxon>
        <taxon>Ecdysozoa</taxon>
        <taxon>Nematoda</taxon>
        <taxon>Chromadorea</taxon>
        <taxon>Rhabditida</taxon>
        <taxon>Rhabditina</taxon>
        <taxon>Rhabditomorpha</taxon>
        <taxon>Strongyloidea</taxon>
        <taxon>Heligmosomidae</taxon>
        <taxon>Nippostrongylus</taxon>
    </lineage>
</organism>
<proteinExistence type="predicted"/>
<feature type="compositionally biased region" description="Low complexity" evidence="1">
    <location>
        <begin position="155"/>
        <end position="166"/>
    </location>
</feature>
<reference evidence="2 3" key="2">
    <citation type="submission" date="2018-11" db="EMBL/GenBank/DDBJ databases">
        <authorList>
            <consortium name="Pathogen Informatics"/>
        </authorList>
    </citation>
    <scope>NUCLEOTIDE SEQUENCE [LARGE SCALE GENOMIC DNA]</scope>
</reference>
<accession>A0A0N4YHF8</accession>
<reference evidence="4" key="1">
    <citation type="submission" date="2017-02" db="UniProtKB">
        <authorList>
            <consortium name="WormBaseParasite"/>
        </authorList>
    </citation>
    <scope>IDENTIFICATION</scope>
</reference>
<evidence type="ECO:0000256" key="1">
    <source>
        <dbReference type="SAM" id="MobiDB-lite"/>
    </source>
</evidence>
<dbReference type="AlphaFoldDB" id="A0A0N4YHF8"/>
<feature type="region of interest" description="Disordered" evidence="1">
    <location>
        <begin position="130"/>
        <end position="188"/>
    </location>
</feature>
<feature type="compositionally biased region" description="Basic and acidic residues" evidence="1">
    <location>
        <begin position="1"/>
        <end position="58"/>
    </location>
</feature>
<feature type="region of interest" description="Disordered" evidence="1">
    <location>
        <begin position="1"/>
        <end position="106"/>
    </location>
</feature>
<evidence type="ECO:0000313" key="2">
    <source>
        <dbReference type="EMBL" id="VDL79891.1"/>
    </source>
</evidence>
<feature type="compositionally biased region" description="Basic and acidic residues" evidence="1">
    <location>
        <begin position="130"/>
        <end position="140"/>
    </location>
</feature>
<dbReference type="OrthoDB" id="5865302at2759"/>
<dbReference type="WBParaSite" id="NBR_0001629501-mRNA-1">
    <property type="protein sequence ID" value="NBR_0001629501-mRNA-1"/>
    <property type="gene ID" value="NBR_0001629501"/>
</dbReference>
<dbReference type="STRING" id="27835.A0A0N4YHF8"/>
<gene>
    <name evidence="2" type="ORF">NBR_LOCUS16296</name>
</gene>
<evidence type="ECO:0000313" key="4">
    <source>
        <dbReference type="WBParaSite" id="NBR_0001629501-mRNA-1"/>
    </source>
</evidence>
<name>A0A0N4YHF8_NIPBR</name>
<sequence length="188" mass="20965">MFSEQYGRKEADMNKKKNSSKDEPEELKFDGLEEKLSKEFSDMSTKDKDKSNRKDSKGQMKYSSAVQAERMNALGRAGKTKSATSIVRKEKQLMAENRSNSLEKATDGEKVSLGLFDAANVMCTIVDISKDSTMRRHQTDVHPAANHPKPVKTGSKSSISSTSSHSGPFASMKESEKKKKKSFDEEEN</sequence>
<dbReference type="EMBL" id="UYSL01022138">
    <property type="protein sequence ID" value="VDL79891.1"/>
    <property type="molecule type" value="Genomic_DNA"/>
</dbReference>
<protein>
    <submittedName>
        <fullName evidence="2 4">Uncharacterized protein</fullName>
    </submittedName>
</protein>
<dbReference type="OMA" id="ATMMCNI"/>
<keyword evidence="3" id="KW-1185">Reference proteome</keyword>
<dbReference type="Proteomes" id="UP000271162">
    <property type="component" value="Unassembled WGS sequence"/>
</dbReference>